<reference evidence="2 3" key="1">
    <citation type="submission" date="2022-10" db="EMBL/GenBank/DDBJ databases">
        <title>Luteolibacter arcticus strain CCTCC AB 2014275, whole genome shotgun sequencing project.</title>
        <authorList>
            <person name="Zhao G."/>
            <person name="Shen L."/>
        </authorList>
    </citation>
    <scope>NUCLEOTIDE SEQUENCE [LARGE SCALE GENOMIC DNA]</scope>
    <source>
        <strain evidence="2 3">CCTCC AB 2014275</strain>
    </source>
</reference>
<protein>
    <submittedName>
        <fullName evidence="2">SgcJ/EcaC family oxidoreductase</fullName>
    </submittedName>
</protein>
<organism evidence="2 3">
    <name type="scientific">Luteolibacter arcticus</name>
    <dbReference type="NCBI Taxonomy" id="1581411"/>
    <lineage>
        <taxon>Bacteria</taxon>
        <taxon>Pseudomonadati</taxon>
        <taxon>Verrucomicrobiota</taxon>
        <taxon>Verrucomicrobiia</taxon>
        <taxon>Verrucomicrobiales</taxon>
        <taxon>Verrucomicrobiaceae</taxon>
        <taxon>Luteolibacter</taxon>
    </lineage>
</organism>
<evidence type="ECO:0000313" key="2">
    <source>
        <dbReference type="EMBL" id="MCW1925592.1"/>
    </source>
</evidence>
<dbReference type="InterPro" id="IPR027843">
    <property type="entry name" value="DUF4440"/>
</dbReference>
<dbReference type="Pfam" id="PF14534">
    <property type="entry name" value="DUF4440"/>
    <property type="match status" value="1"/>
</dbReference>
<evidence type="ECO:0000313" key="3">
    <source>
        <dbReference type="Proteomes" id="UP001320876"/>
    </source>
</evidence>
<comment type="caution">
    <text evidence="2">The sequence shown here is derived from an EMBL/GenBank/DDBJ whole genome shotgun (WGS) entry which is preliminary data.</text>
</comment>
<dbReference type="InterPro" id="IPR032710">
    <property type="entry name" value="NTF2-like_dom_sf"/>
</dbReference>
<dbReference type="InterPro" id="IPR011944">
    <property type="entry name" value="Steroid_delta5-4_isomerase"/>
</dbReference>
<evidence type="ECO:0000259" key="1">
    <source>
        <dbReference type="Pfam" id="PF14534"/>
    </source>
</evidence>
<dbReference type="Proteomes" id="UP001320876">
    <property type="component" value="Unassembled WGS sequence"/>
</dbReference>
<accession>A0ABT3GQ12</accession>
<proteinExistence type="predicted"/>
<dbReference type="NCBIfam" id="TIGR02246">
    <property type="entry name" value="SgcJ/EcaC family oxidoreductase"/>
    <property type="match status" value="1"/>
</dbReference>
<gene>
    <name evidence="2" type="ORF">OKA05_23745</name>
</gene>
<keyword evidence="3" id="KW-1185">Reference proteome</keyword>
<dbReference type="Gene3D" id="3.10.450.50">
    <property type="match status" value="1"/>
</dbReference>
<sequence>MLLAMESPTGPEEQSIREVHSTWIDAVNAGDLGCLLSLMADDAVFLYPGQEPFGREGFSANFGNAHQQLRIDCTSELEEVVVVGEVAYTRSRDALSVTQRSGGAATLLAGHRITIYREQPDGRWILVRGAHTLSPVEK</sequence>
<feature type="domain" description="DUF4440" evidence="1">
    <location>
        <begin position="16"/>
        <end position="125"/>
    </location>
</feature>
<dbReference type="EMBL" id="JAPDDT010000015">
    <property type="protein sequence ID" value="MCW1925592.1"/>
    <property type="molecule type" value="Genomic_DNA"/>
</dbReference>
<dbReference type="SUPFAM" id="SSF54427">
    <property type="entry name" value="NTF2-like"/>
    <property type="match status" value="1"/>
</dbReference>
<name>A0ABT3GQ12_9BACT</name>